<dbReference type="GO" id="GO:0005640">
    <property type="term" value="C:nuclear outer membrane"/>
    <property type="evidence" value="ECO:0007669"/>
    <property type="project" value="UniProtKB-SubCell"/>
</dbReference>
<evidence type="ECO:0000256" key="7">
    <source>
        <dbReference type="SAM" id="MobiDB-lite"/>
    </source>
</evidence>
<dbReference type="Proteomes" id="UP000664132">
    <property type="component" value="Unassembled WGS sequence"/>
</dbReference>
<organism evidence="8 9">
    <name type="scientific">Cadophora malorum</name>
    <dbReference type="NCBI Taxonomy" id="108018"/>
    <lineage>
        <taxon>Eukaryota</taxon>
        <taxon>Fungi</taxon>
        <taxon>Dikarya</taxon>
        <taxon>Ascomycota</taxon>
        <taxon>Pezizomycotina</taxon>
        <taxon>Leotiomycetes</taxon>
        <taxon>Helotiales</taxon>
        <taxon>Ploettnerulaceae</taxon>
        <taxon>Cadophora</taxon>
    </lineage>
</organism>
<evidence type="ECO:0000313" key="8">
    <source>
        <dbReference type="EMBL" id="KAG4422806.1"/>
    </source>
</evidence>
<accession>A0A8H7WDI6</accession>
<dbReference type="PANTHER" id="PTHR12265">
    <property type="entry name" value="TRANSMEMBRANE PROTEIN 53"/>
    <property type="match status" value="1"/>
</dbReference>
<keyword evidence="3" id="KW-1133">Transmembrane helix</keyword>
<proteinExistence type="inferred from homology"/>
<keyword evidence="5" id="KW-0539">Nucleus</keyword>
<dbReference type="PANTHER" id="PTHR12265:SF30">
    <property type="entry name" value="TRANSMEMBRANE PROTEIN 53"/>
    <property type="match status" value="1"/>
</dbReference>
<feature type="region of interest" description="Disordered" evidence="7">
    <location>
        <begin position="19"/>
        <end position="39"/>
    </location>
</feature>
<dbReference type="Pfam" id="PF05705">
    <property type="entry name" value="DUF829"/>
    <property type="match status" value="1"/>
</dbReference>
<name>A0A8H7WDI6_9HELO</name>
<keyword evidence="2" id="KW-0812">Transmembrane</keyword>
<keyword evidence="4" id="KW-0472">Membrane</keyword>
<comment type="similarity">
    <text evidence="1">Belongs to the TMEM53 family.</text>
</comment>
<dbReference type="AlphaFoldDB" id="A0A8H7WDI6"/>
<evidence type="ECO:0000256" key="4">
    <source>
        <dbReference type="ARBA" id="ARBA00023136"/>
    </source>
</evidence>
<comment type="subcellular location">
    <subcellularLocation>
        <location evidence="6">Nucleus outer membrane</location>
        <topology evidence="6">Single-pass membrane protein</topology>
    </subcellularLocation>
</comment>
<dbReference type="SUPFAM" id="SSF53474">
    <property type="entry name" value="alpha/beta-Hydrolases"/>
    <property type="match status" value="1"/>
</dbReference>
<sequence length="300" mass="33246">MANSNTGLPGFTALTQSVSLYKPPSTPHPPSSSRTSPDRGPSLIILSSWFKALPKHVSKFTSTYQNLYPKATILVLWTSTPDVVYRSYATQQTSLRPALPIVDECIRPQEAETENQPKGEILLQVFSNSGAHTACQLAHLYKSQTSSPLPIGALLIDSAPANSSFKGITSGFIAGLPTSPFYKPFATLLVYYLVGSITIKEKLTGETHWIDQMRGDLNDRELFEVGERGRCYFYGRGDGIVDWRDVERHVEEARRLGGRVRTEVGSGGHVGHMNADRERYWRAVREVWDGKDGGMVKSKL</sequence>
<evidence type="ECO:0000256" key="2">
    <source>
        <dbReference type="ARBA" id="ARBA00022692"/>
    </source>
</evidence>
<gene>
    <name evidence="8" type="ORF">IFR04_004028</name>
</gene>
<evidence type="ECO:0000256" key="6">
    <source>
        <dbReference type="ARBA" id="ARBA00034303"/>
    </source>
</evidence>
<protein>
    <recommendedName>
        <fullName evidence="10">Indole-diterpene biosynthesis protein PaxU</fullName>
    </recommendedName>
</protein>
<dbReference type="OrthoDB" id="77878at2759"/>
<comment type="caution">
    <text evidence="8">The sequence shown here is derived from an EMBL/GenBank/DDBJ whole genome shotgun (WGS) entry which is preliminary data.</text>
</comment>
<evidence type="ECO:0000256" key="3">
    <source>
        <dbReference type="ARBA" id="ARBA00022989"/>
    </source>
</evidence>
<keyword evidence="9" id="KW-1185">Reference proteome</keyword>
<reference evidence="8" key="1">
    <citation type="submission" date="2021-02" db="EMBL/GenBank/DDBJ databases">
        <title>Genome sequence Cadophora malorum strain M34.</title>
        <authorList>
            <person name="Stefanovic E."/>
            <person name="Vu D."/>
            <person name="Scully C."/>
            <person name="Dijksterhuis J."/>
            <person name="Roader J."/>
            <person name="Houbraken J."/>
        </authorList>
    </citation>
    <scope>NUCLEOTIDE SEQUENCE</scope>
    <source>
        <strain evidence="8">M34</strain>
    </source>
</reference>
<evidence type="ECO:0000256" key="1">
    <source>
        <dbReference type="ARBA" id="ARBA00007387"/>
    </source>
</evidence>
<dbReference type="InterPro" id="IPR029058">
    <property type="entry name" value="AB_hydrolase_fold"/>
</dbReference>
<evidence type="ECO:0008006" key="10">
    <source>
        <dbReference type="Google" id="ProtNLM"/>
    </source>
</evidence>
<dbReference type="InterPro" id="IPR008547">
    <property type="entry name" value="DUF829_TMEM53"/>
</dbReference>
<dbReference type="EMBL" id="JAFJYH010000043">
    <property type="protein sequence ID" value="KAG4422806.1"/>
    <property type="molecule type" value="Genomic_DNA"/>
</dbReference>
<evidence type="ECO:0000313" key="9">
    <source>
        <dbReference type="Proteomes" id="UP000664132"/>
    </source>
</evidence>
<evidence type="ECO:0000256" key="5">
    <source>
        <dbReference type="ARBA" id="ARBA00023242"/>
    </source>
</evidence>